<comment type="caution">
    <text evidence="1">The sequence shown here is derived from an EMBL/GenBank/DDBJ whole genome shotgun (WGS) entry which is preliminary data.</text>
</comment>
<proteinExistence type="predicted"/>
<reference evidence="1 2" key="1">
    <citation type="submission" date="2021-07" db="EMBL/GenBank/DDBJ databases">
        <title>Actinomadura sp. PM05-2 isolated from lichen.</title>
        <authorList>
            <person name="Somphong A."/>
            <person name="Phongsopitanun W."/>
            <person name="Tanasupawat S."/>
            <person name="Peongsungnone V."/>
        </authorList>
    </citation>
    <scope>NUCLEOTIDE SEQUENCE [LARGE SCALE GENOMIC DNA]</scope>
    <source>
        <strain evidence="1 2">PM05-2</strain>
    </source>
</reference>
<dbReference type="EMBL" id="JAIBOA010000002">
    <property type="protein sequence ID" value="MBW8481347.1"/>
    <property type="molecule type" value="Genomic_DNA"/>
</dbReference>
<dbReference type="InterPro" id="IPR029032">
    <property type="entry name" value="AhpD-like"/>
</dbReference>
<sequence length="74" mass="8116">MARISLDPPRTPLYRLLAAVTDELTAALRGFLDERQLVELMFLVAVENLRSRFNAAAGLAGQGFRDRCEIPAGA</sequence>
<name>A0ABS7FP24_9ACTN</name>
<dbReference type="Gene3D" id="1.20.1290.10">
    <property type="entry name" value="AhpD-like"/>
    <property type="match status" value="1"/>
</dbReference>
<organism evidence="1 2">
    <name type="scientific">Actinomadura parmotrematis</name>
    <dbReference type="NCBI Taxonomy" id="2864039"/>
    <lineage>
        <taxon>Bacteria</taxon>
        <taxon>Bacillati</taxon>
        <taxon>Actinomycetota</taxon>
        <taxon>Actinomycetes</taxon>
        <taxon>Streptosporangiales</taxon>
        <taxon>Thermomonosporaceae</taxon>
        <taxon>Actinomadura</taxon>
    </lineage>
</organism>
<dbReference type="SUPFAM" id="SSF69118">
    <property type="entry name" value="AhpD-like"/>
    <property type="match status" value="1"/>
</dbReference>
<gene>
    <name evidence="1" type="ORF">K1Y72_03115</name>
</gene>
<evidence type="ECO:0008006" key="3">
    <source>
        <dbReference type="Google" id="ProtNLM"/>
    </source>
</evidence>
<accession>A0ABS7FP24</accession>
<evidence type="ECO:0000313" key="1">
    <source>
        <dbReference type="EMBL" id="MBW8481347.1"/>
    </source>
</evidence>
<dbReference type="Proteomes" id="UP000774570">
    <property type="component" value="Unassembled WGS sequence"/>
</dbReference>
<dbReference type="RefSeq" id="WP_220163044.1">
    <property type="nucleotide sequence ID" value="NZ_JAIBOA010000002.1"/>
</dbReference>
<protein>
    <recommendedName>
        <fullName evidence="3">Transposase</fullName>
    </recommendedName>
</protein>
<evidence type="ECO:0000313" key="2">
    <source>
        <dbReference type="Proteomes" id="UP000774570"/>
    </source>
</evidence>
<keyword evidence="2" id="KW-1185">Reference proteome</keyword>